<feature type="compositionally biased region" description="Basic residues" evidence="1">
    <location>
        <begin position="428"/>
        <end position="473"/>
    </location>
</feature>
<reference evidence="2 3" key="1">
    <citation type="submission" date="2023-03" db="EMBL/GenBank/DDBJ databases">
        <title>Bacillus Genome Sequencing.</title>
        <authorList>
            <person name="Dunlap C."/>
        </authorList>
    </citation>
    <scope>NUCLEOTIDE SEQUENCE [LARGE SCALE GENOMIC DNA]</scope>
    <source>
        <strain evidence="2 3">BD-525</strain>
    </source>
</reference>
<sequence length="473" mass="53200">MITYKPKLMLFSHVSNTGSITGAEKLLLLFCLQLSPYFDCILTAPQEGKLTDYARKQGIQVRIQTYPLLFSMYHPGERMEQEAEELRNHPDFASVVRCMTETAPDIVLTSTIVNALPAIAAKTLGIPVLWKITEIMQTTEYTTAAISVVEKYSDCLIAISEASARVFRGNVSRPITLLPPSSDNELLHPSQKLIRTGYRKVLRLKDSQPCIGYISSFIHPEKGLREFIRMALILAESYTNCRFVVIGKPADHKYFDRCVAEVNASDYRTRFRFIPFVESVHSAYCAMDILVVPSMVKEGFGMTALEGMLCGKPVISFDSGGLGELMGNTGNAQFTVPTGDYAALAVKAAELLENPELMQITGSKNANAARTRYGMETYRQRVQTFVYELQLGCPDWMSGGISRSVSAYREPQPLPLPPIRQTGEVVRRKPRKKKRAQVRRIRIKAPASRRYHRKRKTGAGKRSKRRSKSIKRR</sequence>
<feature type="region of interest" description="Disordered" evidence="1">
    <location>
        <begin position="408"/>
        <end position="473"/>
    </location>
</feature>
<dbReference type="Proteomes" id="UP001344632">
    <property type="component" value="Unassembled WGS sequence"/>
</dbReference>
<keyword evidence="3" id="KW-1185">Reference proteome</keyword>
<evidence type="ECO:0000313" key="3">
    <source>
        <dbReference type="Proteomes" id="UP001344632"/>
    </source>
</evidence>
<dbReference type="CDD" id="cd03801">
    <property type="entry name" value="GT4_PimA-like"/>
    <property type="match status" value="1"/>
</dbReference>
<dbReference type="PANTHER" id="PTHR45947">
    <property type="entry name" value="SULFOQUINOVOSYL TRANSFERASE SQD2"/>
    <property type="match status" value="1"/>
</dbReference>
<comment type="caution">
    <text evidence="2">The sequence shown here is derived from an EMBL/GenBank/DDBJ whole genome shotgun (WGS) entry which is preliminary data.</text>
</comment>
<dbReference type="SUPFAM" id="SSF53756">
    <property type="entry name" value="UDP-Glycosyltransferase/glycogen phosphorylase"/>
    <property type="match status" value="1"/>
</dbReference>
<name>A0ABU6GPQ7_9BACL</name>
<evidence type="ECO:0000256" key="1">
    <source>
        <dbReference type="SAM" id="MobiDB-lite"/>
    </source>
</evidence>
<protein>
    <submittedName>
        <fullName evidence="2">Glycosyltransferase family 4 protein</fullName>
    </submittedName>
</protein>
<organism evidence="2 3">
    <name type="scientific">Paenibacillus dokdonensis</name>
    <dbReference type="NCBI Taxonomy" id="2567944"/>
    <lineage>
        <taxon>Bacteria</taxon>
        <taxon>Bacillati</taxon>
        <taxon>Bacillota</taxon>
        <taxon>Bacilli</taxon>
        <taxon>Bacillales</taxon>
        <taxon>Paenibacillaceae</taxon>
        <taxon>Paenibacillus</taxon>
    </lineage>
</organism>
<dbReference type="Pfam" id="PF13692">
    <property type="entry name" value="Glyco_trans_1_4"/>
    <property type="match status" value="1"/>
</dbReference>
<accession>A0ABU6GPQ7</accession>
<evidence type="ECO:0000313" key="2">
    <source>
        <dbReference type="EMBL" id="MEC0241726.1"/>
    </source>
</evidence>
<gene>
    <name evidence="2" type="ORF">P4H66_18080</name>
</gene>
<dbReference type="EMBL" id="JARLKZ010000014">
    <property type="protein sequence ID" value="MEC0241726.1"/>
    <property type="molecule type" value="Genomic_DNA"/>
</dbReference>
<dbReference type="RefSeq" id="WP_326089397.1">
    <property type="nucleotide sequence ID" value="NZ_JARLKZ010000014.1"/>
</dbReference>
<dbReference type="InterPro" id="IPR050194">
    <property type="entry name" value="Glycosyltransferase_grp1"/>
</dbReference>
<dbReference type="PANTHER" id="PTHR45947:SF3">
    <property type="entry name" value="SULFOQUINOVOSYL TRANSFERASE SQD2"/>
    <property type="match status" value="1"/>
</dbReference>
<dbReference type="Gene3D" id="3.40.50.2000">
    <property type="entry name" value="Glycogen Phosphorylase B"/>
    <property type="match status" value="2"/>
</dbReference>
<proteinExistence type="predicted"/>